<evidence type="ECO:0000313" key="2">
    <source>
        <dbReference type="Proteomes" id="UP000242287"/>
    </source>
</evidence>
<reference evidence="1 2" key="1">
    <citation type="submission" date="2014-02" db="EMBL/GenBank/DDBJ databases">
        <title>Transposable element dynamics among asymbiotic and ectomycorrhizal Amanita fungi.</title>
        <authorList>
            <consortium name="DOE Joint Genome Institute"/>
            <person name="Hess J."/>
            <person name="Skrede I."/>
            <person name="Wolfe B."/>
            <person name="LaButti K."/>
            <person name="Ohm R.A."/>
            <person name="Grigoriev I.V."/>
            <person name="Pringle A."/>
        </authorList>
    </citation>
    <scope>NUCLEOTIDE SEQUENCE [LARGE SCALE GENOMIC DNA]</scope>
    <source>
        <strain evidence="1 2">SKay4041</strain>
    </source>
</reference>
<gene>
    <name evidence="1" type="ORF">AMATHDRAFT_4896</name>
</gene>
<dbReference type="PANTHER" id="PTHR33099">
    <property type="entry name" value="FE2OG DIOXYGENASE DOMAIN-CONTAINING PROTEIN"/>
    <property type="match status" value="1"/>
</dbReference>
<proteinExistence type="predicted"/>
<dbReference type="OrthoDB" id="124582at2759"/>
<organism evidence="1 2">
    <name type="scientific">Amanita thiersii Skay4041</name>
    <dbReference type="NCBI Taxonomy" id="703135"/>
    <lineage>
        <taxon>Eukaryota</taxon>
        <taxon>Fungi</taxon>
        <taxon>Dikarya</taxon>
        <taxon>Basidiomycota</taxon>
        <taxon>Agaricomycotina</taxon>
        <taxon>Agaricomycetes</taxon>
        <taxon>Agaricomycetidae</taxon>
        <taxon>Agaricales</taxon>
        <taxon>Pluteineae</taxon>
        <taxon>Amanitaceae</taxon>
        <taxon>Amanita</taxon>
    </lineage>
</organism>
<dbReference type="Proteomes" id="UP000242287">
    <property type="component" value="Unassembled WGS sequence"/>
</dbReference>
<protein>
    <submittedName>
        <fullName evidence="1">Uncharacterized protein</fullName>
    </submittedName>
</protein>
<evidence type="ECO:0000313" key="1">
    <source>
        <dbReference type="EMBL" id="PFH49442.1"/>
    </source>
</evidence>
<accession>A0A2A9NP44</accession>
<sequence>MYSDDDLDFYFDSEFSESESESDSSVDIRVYKNSLPYLSHEFTRILELLNNKQSCYSTNIIDEDAPNPWLQIEGIGSIGIPLSERDAKLIQEHAIEVIPLSKNRDCKDSGCVWEIGAQFLECENPDWNVFLEQKLEGNVRALIQGPSEPFEFELCKLVLHGAGSTPTKYDVSDNAIGSLLISLPSRFTGGQIQITYNSQTQTYEPSTSFYDGATALAWYNVADHYSEPISSGYRFSLLYKIVHPPPAVSELLLPNIMQHVESELSRLLSLWSTAPKGTESSPDLVAVVLQERYSLEDINTGMACIKGPDAQQLSLFRTLTEKHGYMLCLAGYELQYPHLDNAADAWPWPYIYGGRRVDSSKGNITDMVDLKGNKLIHGVELAIDVNVSVALNPSEDDESDYVKYQTSLDGWDESTFLVMNCYYRTVLVIFKKDNKEEIMFSAYGLPYALDKLLTFDVADSPTVDENTIIEAIIKCTREEDVPERQRAMQELASHALRRKDFHLWTRVIGVLNSIEDIGTAILFEGFETFGLGRTLPLYGDLISHEKSLDRKVQFTYNFSRHASSIDDQFKAIQWINNQISRAIIDYKEGCNYDIPLIITLAHKGWAMQLCNLGSSGHVFEYEFATSLASVLQQEKQTILASVLEQSTQNRIEYSGSQSYSAHIDAFIDRLVNCSVQASLTWLSDYPWNTELRNLYIQRVIYLVWLCAFTRRTEACERVLALTHHTRSLKSTVKFYYMPLASESRQLFSTLKTGPCWTPFSRYMQRLIGRYLTTLLGTKTYNPRLFTLASFCPCKDCAQVYEFLQQPYVPRRIFKMSTKASFHVIRRPAICHLGLITEIVYVGGRIRGVLVTKPPKMLKAARWEGRLEQAREFLAAIGTDEEIALIMGDRYPALLRALPLRGWATKFC</sequence>
<keyword evidence="2" id="KW-1185">Reference proteome</keyword>
<dbReference type="AlphaFoldDB" id="A0A2A9NP44"/>
<dbReference type="EMBL" id="KZ302029">
    <property type="protein sequence ID" value="PFH49442.1"/>
    <property type="molecule type" value="Genomic_DNA"/>
</dbReference>
<dbReference type="PANTHER" id="PTHR33099:SF7">
    <property type="entry name" value="MYND-TYPE DOMAIN-CONTAINING PROTEIN"/>
    <property type="match status" value="1"/>
</dbReference>
<name>A0A2A9NP44_9AGAR</name>